<evidence type="ECO:0000256" key="4">
    <source>
        <dbReference type="ARBA" id="ARBA00023004"/>
    </source>
</evidence>
<keyword evidence="4" id="KW-0408">Iron</keyword>
<evidence type="ECO:0000256" key="3">
    <source>
        <dbReference type="ARBA" id="ARBA00022737"/>
    </source>
</evidence>
<dbReference type="AlphaFoldDB" id="A0A381P817"/>
<dbReference type="PROSITE" id="PS00198">
    <property type="entry name" value="4FE4S_FER_1"/>
    <property type="match status" value="1"/>
</dbReference>
<dbReference type="InterPro" id="IPR017896">
    <property type="entry name" value="4Fe4S_Fe-S-bd"/>
</dbReference>
<evidence type="ECO:0000256" key="5">
    <source>
        <dbReference type="ARBA" id="ARBA00023014"/>
    </source>
</evidence>
<keyword evidence="5" id="KW-0411">Iron-sulfur</keyword>
<keyword evidence="3" id="KW-0677">Repeat</keyword>
<dbReference type="PANTHER" id="PTHR32479">
    <property type="entry name" value="GLYCOLATE OXIDASE IRON-SULFUR SUBUNIT"/>
    <property type="match status" value="1"/>
</dbReference>
<accession>A0A381P817</accession>
<proteinExistence type="predicted"/>
<dbReference type="Pfam" id="PF13183">
    <property type="entry name" value="Fer4_8"/>
    <property type="match status" value="1"/>
</dbReference>
<dbReference type="NCBIfam" id="NF008434">
    <property type="entry name" value="PRK11274.1"/>
    <property type="match status" value="1"/>
</dbReference>
<name>A0A381P817_9ZZZZ</name>
<gene>
    <name evidence="7" type="ORF">METZ01_LOCUS15202</name>
</gene>
<reference evidence="7" key="1">
    <citation type="submission" date="2018-05" db="EMBL/GenBank/DDBJ databases">
        <authorList>
            <person name="Lanie J.A."/>
            <person name="Ng W.-L."/>
            <person name="Kazmierczak K.M."/>
            <person name="Andrzejewski T.M."/>
            <person name="Davidsen T.M."/>
            <person name="Wayne K.J."/>
            <person name="Tettelin H."/>
            <person name="Glass J.I."/>
            <person name="Rusch D."/>
            <person name="Podicherti R."/>
            <person name="Tsui H.-C.T."/>
            <person name="Winkler M.E."/>
        </authorList>
    </citation>
    <scope>NUCLEOTIDE SEQUENCE</scope>
</reference>
<feature type="domain" description="4Fe-4S ferredoxin-type" evidence="6">
    <location>
        <begin position="66"/>
        <end position="89"/>
    </location>
</feature>
<dbReference type="Gene3D" id="1.10.1060.10">
    <property type="entry name" value="Alpha-helical ferredoxin"/>
    <property type="match status" value="1"/>
</dbReference>
<evidence type="ECO:0000313" key="7">
    <source>
        <dbReference type="EMBL" id="SUZ62348.1"/>
    </source>
</evidence>
<evidence type="ECO:0000259" key="6">
    <source>
        <dbReference type="PROSITE" id="PS51379"/>
    </source>
</evidence>
<dbReference type="InterPro" id="IPR004017">
    <property type="entry name" value="Cys_rich_dom"/>
</dbReference>
<protein>
    <recommendedName>
        <fullName evidence="6">4Fe-4S ferredoxin-type domain-containing protein</fullName>
    </recommendedName>
</protein>
<dbReference type="InterPro" id="IPR012257">
    <property type="entry name" value="Glc_ox_4Fe-4S"/>
</dbReference>
<dbReference type="PIRSF" id="PIRSF000139">
    <property type="entry name" value="Glc_ox_4Fe-4S"/>
    <property type="match status" value="1"/>
</dbReference>
<dbReference type="SUPFAM" id="SSF46548">
    <property type="entry name" value="alpha-helical ferredoxin"/>
    <property type="match status" value="1"/>
</dbReference>
<dbReference type="InterPro" id="IPR009051">
    <property type="entry name" value="Helical_ferredxn"/>
</dbReference>
<keyword evidence="1" id="KW-0004">4Fe-4S</keyword>
<dbReference type="Pfam" id="PF02754">
    <property type="entry name" value="CCG"/>
    <property type="match status" value="2"/>
</dbReference>
<dbReference type="PANTHER" id="PTHR32479:SF17">
    <property type="entry name" value="GLYCOLATE OXIDASE IRON-SULFUR SUBUNIT"/>
    <property type="match status" value="1"/>
</dbReference>
<evidence type="ECO:0000256" key="1">
    <source>
        <dbReference type="ARBA" id="ARBA00022485"/>
    </source>
</evidence>
<dbReference type="PROSITE" id="PS51379">
    <property type="entry name" value="4FE4S_FER_2"/>
    <property type="match status" value="2"/>
</dbReference>
<sequence length="388" mass="42717">VQTQLPTAFLETETGRRADQILRRCVHCGFCNATCPTYLERGDELDGPRGRIYLIKELLESGTVNSIAATHLDRCLTCRACETTCPAGVEYGELAEIGRDVLRQGGVSKPGWIVKLLLVLVRHPNWLRFFMRLGRPARFLLPMSLRETLGVMPSKGESIGSNDASVMIMRGCVQSVVTPEVNDHLAGLLQTRGIAFRFSDEMSCCGGMELHAGRHNDALDQMRDNVRVLDSSSLETVISTASGCGVTLKEYGRLLGSSEGRAFSAKVFDAAEYLQTFTFTKKREDIARVAWHSPCTLQHGQRLRGLVESILTNAGYELVSIKDVHLCCGSAGVYSIEQPALSRQLRQRKIDSLMANHPDLIATANIGCQMHMGAVADVPVVHWLELLD</sequence>
<dbReference type="GO" id="GO:0046872">
    <property type="term" value="F:metal ion binding"/>
    <property type="evidence" value="ECO:0007669"/>
    <property type="project" value="UniProtKB-KW"/>
</dbReference>
<keyword evidence="2" id="KW-0479">Metal-binding</keyword>
<dbReference type="EMBL" id="UINC01000865">
    <property type="protein sequence ID" value="SUZ62348.1"/>
    <property type="molecule type" value="Genomic_DNA"/>
</dbReference>
<feature type="non-terminal residue" evidence="7">
    <location>
        <position position="1"/>
    </location>
</feature>
<dbReference type="GO" id="GO:0051539">
    <property type="term" value="F:4 iron, 4 sulfur cluster binding"/>
    <property type="evidence" value="ECO:0007669"/>
    <property type="project" value="UniProtKB-KW"/>
</dbReference>
<evidence type="ECO:0000256" key="2">
    <source>
        <dbReference type="ARBA" id="ARBA00022723"/>
    </source>
</evidence>
<organism evidence="7">
    <name type="scientific">marine metagenome</name>
    <dbReference type="NCBI Taxonomy" id="408172"/>
    <lineage>
        <taxon>unclassified sequences</taxon>
        <taxon>metagenomes</taxon>
        <taxon>ecological metagenomes</taxon>
    </lineage>
</organism>
<dbReference type="InterPro" id="IPR017900">
    <property type="entry name" value="4Fe4S_Fe_S_CS"/>
</dbReference>
<feature type="domain" description="4Fe-4S ferredoxin-type" evidence="6">
    <location>
        <begin position="16"/>
        <end position="44"/>
    </location>
</feature>
<dbReference type="GO" id="GO:0016491">
    <property type="term" value="F:oxidoreductase activity"/>
    <property type="evidence" value="ECO:0007669"/>
    <property type="project" value="UniProtKB-ARBA"/>
</dbReference>